<evidence type="ECO:0000313" key="5">
    <source>
        <dbReference type="Proteomes" id="UP000034805"/>
    </source>
</evidence>
<accession>A0A0P7UP44</accession>
<comment type="subcellular location">
    <subcellularLocation>
        <location evidence="1">Endomembrane system</location>
        <topology evidence="1">Peripheral membrane protein</topology>
    </subcellularLocation>
</comment>
<comment type="caution">
    <text evidence="4">The sequence shown here is derived from an EMBL/GenBank/DDBJ whole genome shotgun (WGS) entry which is preliminary data.</text>
</comment>
<evidence type="ECO:0000256" key="3">
    <source>
        <dbReference type="SAM" id="MobiDB-lite"/>
    </source>
</evidence>
<feature type="region of interest" description="Disordered" evidence="3">
    <location>
        <begin position="170"/>
        <end position="190"/>
    </location>
</feature>
<dbReference type="STRING" id="113540.ENSSFOP00015058199"/>
<reference evidence="4 5" key="1">
    <citation type="submission" date="2015-08" db="EMBL/GenBank/DDBJ databases">
        <title>The genome of the Asian arowana (Scleropages formosus).</title>
        <authorList>
            <person name="Tan M.H."/>
            <person name="Gan H.M."/>
            <person name="Croft L.J."/>
            <person name="Austin C.M."/>
        </authorList>
    </citation>
    <scope>NUCLEOTIDE SEQUENCE [LARGE SCALE GENOMIC DNA]</scope>
    <source>
        <strain evidence="4">Aro1</strain>
    </source>
</reference>
<feature type="compositionally biased region" description="Basic and acidic residues" evidence="3">
    <location>
        <begin position="181"/>
        <end position="190"/>
    </location>
</feature>
<gene>
    <name evidence="4" type="ORF">Z043_120571</name>
</gene>
<dbReference type="PANTHER" id="PTHR21630:SF10">
    <property type="entry name" value="VENTRICULAR ZONE-EXPRESSED PH DOMAIN-CONTAINING PROTEIN HOMOLOG 1"/>
    <property type="match status" value="1"/>
</dbReference>
<evidence type="ECO:0000256" key="1">
    <source>
        <dbReference type="ARBA" id="ARBA00004184"/>
    </source>
</evidence>
<evidence type="ECO:0000256" key="2">
    <source>
        <dbReference type="ARBA" id="ARBA00023136"/>
    </source>
</evidence>
<sequence length="269" mass="28508">MWQSVAFDRTSLFISSSCVSCWRCSLSLSPPPSAQMLSSSVPLLVEHLDDPRFNHTLLAVLVGVSQASPASLSAHLPALRAVGRRFPALLGPIAQVHGAVALADEVGIIRSHLTPHPRSQALARSSLTSLMCLLSSSERGVHHGLLQEVRTLAERFSCISGAGDVNRTGNSFTGLGRLPGRHLDTGPASRDRYAPPRDAPIGHAPKLPAVHSIVCQEFSQQLVSFFALGTLNYTGARVREEAPQCRSRPRSAAVSLVLGGVSVGPVPAP</sequence>
<dbReference type="Proteomes" id="UP000034805">
    <property type="component" value="Unassembled WGS sequence"/>
</dbReference>
<organism evidence="4 5">
    <name type="scientific">Scleropages formosus</name>
    <name type="common">Asian bonytongue</name>
    <name type="synonym">Osteoglossum formosum</name>
    <dbReference type="NCBI Taxonomy" id="113540"/>
    <lineage>
        <taxon>Eukaryota</taxon>
        <taxon>Metazoa</taxon>
        <taxon>Chordata</taxon>
        <taxon>Craniata</taxon>
        <taxon>Vertebrata</taxon>
        <taxon>Euteleostomi</taxon>
        <taxon>Actinopterygii</taxon>
        <taxon>Neopterygii</taxon>
        <taxon>Teleostei</taxon>
        <taxon>Osteoglossocephala</taxon>
        <taxon>Osteoglossomorpha</taxon>
        <taxon>Osteoglossiformes</taxon>
        <taxon>Osteoglossidae</taxon>
        <taxon>Scleropages</taxon>
    </lineage>
</organism>
<dbReference type="AlphaFoldDB" id="A0A0P7UP44"/>
<dbReference type="EMBL" id="JARO02009700">
    <property type="protein sequence ID" value="KPP61341.1"/>
    <property type="molecule type" value="Genomic_DNA"/>
</dbReference>
<dbReference type="InterPro" id="IPR039888">
    <property type="entry name" value="Melted-like"/>
</dbReference>
<dbReference type="GO" id="GO:0005886">
    <property type="term" value="C:plasma membrane"/>
    <property type="evidence" value="ECO:0007669"/>
    <property type="project" value="TreeGrafter"/>
</dbReference>
<dbReference type="GO" id="GO:0010314">
    <property type="term" value="F:phosphatidylinositol-5-phosphate binding"/>
    <property type="evidence" value="ECO:0007669"/>
    <property type="project" value="TreeGrafter"/>
</dbReference>
<dbReference type="GO" id="GO:0012505">
    <property type="term" value="C:endomembrane system"/>
    <property type="evidence" value="ECO:0007669"/>
    <property type="project" value="UniProtKB-SubCell"/>
</dbReference>
<keyword evidence="2" id="KW-0472">Membrane</keyword>
<proteinExistence type="predicted"/>
<evidence type="ECO:0000313" key="4">
    <source>
        <dbReference type="EMBL" id="KPP61341.1"/>
    </source>
</evidence>
<protein>
    <submittedName>
        <fullName evidence="4">Uncharacterized protein</fullName>
    </submittedName>
</protein>
<dbReference type="PANTHER" id="PTHR21630">
    <property type="entry name" value="VEPH-A/MELTED"/>
    <property type="match status" value="1"/>
</dbReference>
<name>A0A0P7UP44_SCLFO</name>
<dbReference type="GO" id="GO:0009966">
    <property type="term" value="P:regulation of signal transduction"/>
    <property type="evidence" value="ECO:0007669"/>
    <property type="project" value="TreeGrafter"/>
</dbReference>